<evidence type="ECO:0000313" key="1">
    <source>
        <dbReference type="EMBL" id="RHW31855.1"/>
    </source>
</evidence>
<sequence length="108" mass="12339">MPIRIAVASMSYLFLQHVANNPKVVNNQVVEGELNMFFTACIEENEPESRTAKILEESTISEIKEGGYLKDYTIDELTSEIRNSIYIILGRNSKILEDFFLSCLFKVN</sequence>
<dbReference type="Proteomes" id="UP000285456">
    <property type="component" value="Unassembled WGS sequence"/>
</dbReference>
<name>A0A417YGE4_9BACI</name>
<dbReference type="AlphaFoldDB" id="A0A417YGE4"/>
<evidence type="ECO:0000313" key="2">
    <source>
        <dbReference type="Proteomes" id="UP000285456"/>
    </source>
</evidence>
<dbReference type="EMBL" id="QWEH01000007">
    <property type="protein sequence ID" value="RHW31855.1"/>
    <property type="molecule type" value="Genomic_DNA"/>
</dbReference>
<reference evidence="1 2" key="1">
    <citation type="journal article" date="2007" name="Int. J. Syst. Evol. Microbiol.">
        <title>Oceanobacillus profundus sp. nov., isolated from a deep-sea sediment core.</title>
        <authorList>
            <person name="Kim Y.G."/>
            <person name="Choi D.H."/>
            <person name="Hyun S."/>
            <person name="Cho B.C."/>
        </authorList>
    </citation>
    <scope>NUCLEOTIDE SEQUENCE [LARGE SCALE GENOMIC DNA]</scope>
    <source>
        <strain evidence="1 2">DSM 18246</strain>
    </source>
</reference>
<proteinExistence type="predicted"/>
<dbReference type="OrthoDB" id="9967574at2"/>
<organism evidence="1 2">
    <name type="scientific">Oceanobacillus profundus</name>
    <dbReference type="NCBI Taxonomy" id="372463"/>
    <lineage>
        <taxon>Bacteria</taxon>
        <taxon>Bacillati</taxon>
        <taxon>Bacillota</taxon>
        <taxon>Bacilli</taxon>
        <taxon>Bacillales</taxon>
        <taxon>Bacillaceae</taxon>
        <taxon>Oceanobacillus</taxon>
    </lineage>
</organism>
<comment type="caution">
    <text evidence="1">The sequence shown here is derived from an EMBL/GenBank/DDBJ whole genome shotgun (WGS) entry which is preliminary data.</text>
</comment>
<dbReference type="RefSeq" id="WP_118889413.1">
    <property type="nucleotide sequence ID" value="NZ_PHUT01000007.1"/>
</dbReference>
<accession>A0A417YGE4</accession>
<keyword evidence="2" id="KW-1185">Reference proteome</keyword>
<gene>
    <name evidence="1" type="ORF">D1B32_11495</name>
</gene>
<protein>
    <submittedName>
        <fullName evidence="1">Uncharacterized protein</fullName>
    </submittedName>
</protein>